<feature type="domain" description="UspA" evidence="2">
    <location>
        <begin position="1"/>
        <end position="137"/>
    </location>
</feature>
<dbReference type="InterPro" id="IPR006016">
    <property type="entry name" value="UspA"/>
</dbReference>
<dbReference type="CDD" id="cd00293">
    <property type="entry name" value="USP-like"/>
    <property type="match status" value="1"/>
</dbReference>
<dbReference type="PANTHER" id="PTHR46268:SF6">
    <property type="entry name" value="UNIVERSAL STRESS PROTEIN UP12"/>
    <property type="match status" value="1"/>
</dbReference>
<dbReference type="GeneID" id="80816436"/>
<dbReference type="Gene3D" id="3.40.50.620">
    <property type="entry name" value="HUPs"/>
    <property type="match status" value="1"/>
</dbReference>
<organism evidence="3 4">
    <name type="scientific">Marinovum algicola</name>
    <dbReference type="NCBI Taxonomy" id="42444"/>
    <lineage>
        <taxon>Bacteria</taxon>
        <taxon>Pseudomonadati</taxon>
        <taxon>Pseudomonadota</taxon>
        <taxon>Alphaproteobacteria</taxon>
        <taxon>Rhodobacterales</taxon>
        <taxon>Roseobacteraceae</taxon>
        <taxon>Marinovum</taxon>
    </lineage>
</organism>
<keyword evidence="4" id="KW-1185">Reference proteome</keyword>
<protein>
    <submittedName>
        <fullName evidence="3">Nucleotide-binding universal stress protein, UspA family</fullName>
    </submittedName>
</protein>
<comment type="similarity">
    <text evidence="1">Belongs to the universal stress protein A family.</text>
</comment>
<dbReference type="Proteomes" id="UP000182932">
    <property type="component" value="Unassembled WGS sequence"/>
</dbReference>
<dbReference type="PANTHER" id="PTHR46268">
    <property type="entry name" value="STRESS RESPONSE PROTEIN NHAX"/>
    <property type="match status" value="1"/>
</dbReference>
<dbReference type="InterPro" id="IPR006015">
    <property type="entry name" value="Universal_stress_UspA"/>
</dbReference>
<dbReference type="AlphaFoldDB" id="A0A975W635"/>
<sequence length="138" mass="14813">MFKKIMVPVDLTHREKLTHSLQCAADLAKLYEASLVYVGVTSGVPSSVAHNPAEYQEKLADFAKDKAASLGISSEAHTKMAHDPATEIDDALLEAAEEIGADLIVMQSHVPGLMEYVWPSNGGKVAEHAKCSVLLVRG</sequence>
<evidence type="ECO:0000256" key="1">
    <source>
        <dbReference type="ARBA" id="ARBA00008791"/>
    </source>
</evidence>
<dbReference type="SUPFAM" id="SSF52402">
    <property type="entry name" value="Adenine nucleotide alpha hydrolases-like"/>
    <property type="match status" value="1"/>
</dbReference>
<dbReference type="EMBL" id="FNYY01000001">
    <property type="protein sequence ID" value="SEI53911.1"/>
    <property type="molecule type" value="Genomic_DNA"/>
</dbReference>
<name>A0A975W635_9RHOB</name>
<reference evidence="3 4" key="1">
    <citation type="submission" date="2016-10" db="EMBL/GenBank/DDBJ databases">
        <authorList>
            <person name="Varghese N."/>
            <person name="Submissions S."/>
        </authorList>
    </citation>
    <scope>NUCLEOTIDE SEQUENCE [LARGE SCALE GENOMIC DNA]</scope>
    <source>
        <strain evidence="3 4">FF3</strain>
    </source>
</reference>
<comment type="caution">
    <text evidence="3">The sequence shown here is derived from an EMBL/GenBank/DDBJ whole genome shotgun (WGS) entry which is preliminary data.</text>
</comment>
<dbReference type="Pfam" id="PF00582">
    <property type="entry name" value="Usp"/>
    <property type="match status" value="1"/>
</dbReference>
<dbReference type="PRINTS" id="PR01438">
    <property type="entry name" value="UNVRSLSTRESS"/>
</dbReference>
<accession>A0A975W635</accession>
<evidence type="ECO:0000313" key="4">
    <source>
        <dbReference type="Proteomes" id="UP000182932"/>
    </source>
</evidence>
<gene>
    <name evidence="3" type="ORF">SAMN04487940_101158</name>
</gene>
<dbReference type="InterPro" id="IPR014729">
    <property type="entry name" value="Rossmann-like_a/b/a_fold"/>
</dbReference>
<evidence type="ECO:0000259" key="2">
    <source>
        <dbReference type="Pfam" id="PF00582"/>
    </source>
</evidence>
<dbReference type="RefSeq" id="WP_074834326.1">
    <property type="nucleotide sequence ID" value="NZ_CATLQZ010000009.1"/>
</dbReference>
<proteinExistence type="inferred from homology"/>
<evidence type="ECO:0000313" key="3">
    <source>
        <dbReference type="EMBL" id="SEI53911.1"/>
    </source>
</evidence>